<feature type="transmembrane region" description="Helical" evidence="1">
    <location>
        <begin position="816"/>
        <end position="838"/>
    </location>
</feature>
<dbReference type="RefSeq" id="YP_010802325.1">
    <property type="nucleotide sequence ID" value="NC_076986.1"/>
</dbReference>
<feature type="transmembrane region" description="Helical" evidence="1">
    <location>
        <begin position="903"/>
        <end position="921"/>
    </location>
</feature>
<protein>
    <submittedName>
        <fullName evidence="2">Glycoprotein</fullName>
    </submittedName>
</protein>
<accession>A0AAV2Y909</accession>
<dbReference type="Proteomes" id="UP001161524">
    <property type="component" value="Segment"/>
</dbReference>
<dbReference type="KEGG" id="vg:80541061"/>
<feature type="transmembrane region" description="Helical" evidence="1">
    <location>
        <begin position="28"/>
        <end position="47"/>
    </location>
</feature>
<keyword evidence="1" id="KW-0472">Membrane</keyword>
<dbReference type="GeneID" id="80541061"/>
<name>A0AAV2Y909_9VIRU</name>
<keyword evidence="1" id="KW-0812">Transmembrane</keyword>
<evidence type="ECO:0000313" key="3">
    <source>
        <dbReference type="Proteomes" id="UP001161524"/>
    </source>
</evidence>
<organism evidence="2 3">
    <name type="scientific">Rhagovelia obesa mononega-like virus</name>
    <dbReference type="NCBI Taxonomy" id="2879399"/>
    <lineage>
        <taxon>Viruses</taxon>
        <taxon>Riboviria</taxon>
        <taxon>Orthornavirae</taxon>
        <taxon>Negarnaviricota</taxon>
        <taxon>Haploviricotina</taxon>
        <taxon>Monjiviricetes</taxon>
        <taxon>Jingchuvirales</taxon>
        <taxon>Aliusviridae</taxon>
        <taxon>Ollusvirus</taxon>
        <taxon>Ollusvirus rhagoveliae</taxon>
    </lineage>
</organism>
<evidence type="ECO:0000313" key="2">
    <source>
        <dbReference type="EMBL" id="DAZ89741.1"/>
    </source>
</evidence>
<reference evidence="2" key="1">
    <citation type="journal article" date="2020" name="mSystems">
        <title>Abundant and Diverse RNA Viruses in Insects Revealed by RNA-Seq Analysis: Ecological and Evolutionary Implications.</title>
        <authorList>
            <person name="Wu H."/>
            <person name="Pang R."/>
            <person name="Cheng T."/>
            <person name="Xue L."/>
            <person name="Zeng H."/>
            <person name="Lei T."/>
            <person name="Chen M."/>
            <person name="Wu S."/>
            <person name="Ding Y."/>
            <person name="Zhang J."/>
            <person name="Shi M."/>
            <person name="Wu Q."/>
        </authorList>
    </citation>
    <scope>NUCLEOTIDE SEQUENCE</scope>
    <source>
        <strain evidence="2">2013</strain>
    </source>
</reference>
<keyword evidence="3" id="KW-1185">Reference proteome</keyword>
<keyword evidence="1" id="KW-1133">Transmembrane helix</keyword>
<proteinExistence type="predicted"/>
<reference evidence="2" key="2">
    <citation type="submission" date="2021-09" db="EMBL/GenBank/DDBJ databases">
        <authorList>
            <person name="Wu H."/>
            <person name="Pang R."/>
            <person name="Cheng T."/>
            <person name="Xue L."/>
            <person name="Zeng H."/>
            <person name="Lei T."/>
            <person name="Chen M."/>
            <person name="Wu S."/>
            <person name="Ding Y."/>
            <person name="Zhang J."/>
            <person name="Shi M."/>
            <person name="Wu Q."/>
        </authorList>
    </citation>
    <scope>NUCLEOTIDE SEQUENCE</scope>
    <source>
        <strain evidence="2">2013</strain>
    </source>
</reference>
<dbReference type="EMBL" id="BK059311">
    <property type="protein sequence ID" value="DAZ89741.1"/>
    <property type="molecule type" value="Viral_cRNA"/>
</dbReference>
<feature type="non-terminal residue" evidence="2">
    <location>
        <position position="1"/>
    </location>
</feature>
<evidence type="ECO:0000256" key="1">
    <source>
        <dbReference type="SAM" id="Phobius"/>
    </source>
</evidence>
<sequence length="1115" mass="126393">AKEEKMNDIVKQTYKNNKSLDNDLKDRSVIMMKTVILLTVLFFHLTVSELGKPLLYPQLGVVAYPKVRVQPQVHVWHHLIHAPFFYFEGTDFLTTLNSLLAKESIYKTMADPYMNVTCTKNFTQKFKDIKQLCDLFTIAKFNLERKWGLMKTESSNYMKERSILSGLVTSGRVRRSPLEIIDTDLGVESKKEKNVKLGDNSHYYAPGSVVHNHYNEKSLVIKPVDDGTKPSLIDISHGKKESITRSQRHNNTLRTSSFPFTNEMVQKIRNGGYLHEKISDLQNLCESHPLAVEISFLQQNIRTEFFSSTLSARLEFCDQNPSLDICLESTRNKREENLSKCKFMCFVGEAYSYLWGTLSEDQGKQLLQLIQSNSNAVEALDAKLEYISSRQLSASQALIANTTSAFESTTNYLNLQLQQVNQSLEYIQNSIRDTENQLQEIQIVTQGQLILSKLVNFITTLDLIVDEIRHGGEYEEYLLSILRDKKLPLSFLTKVDMVTVVDKINSIIDEQFKLPENISPLQLLSDAHVSVFRAISNLIIVVDFPLISSSKDFTLWTFRSIPIMVRGIWSQIQIPFEGVLVDSTNKLWIGLSKSEITLCLKNHIGVCNIDLAYHRFDDHSCISDLTLGMNLENPNCLVDVVPRNFYGNMHILSITTTTWLISTDDIGVNYVYSCQAGSEMKTRTSVQLKLLQTIHIGNKCRAIIGNITIEAPTENLYESTSVIGKTDAMNFTNMLPSQSPNDVTPWILTDIAKSLTLKNLDSNFTTPFVFHTSKFRNIMNDPNIKNLDQIIHNASRSKEYTFTQFQTSWWSNIPSFGWNIFGIIICLMIIGLIGFGIIKIVGIMSGSQNVATTLAPVLPLLEKVPTSFSLPISNDSIVKRNESLTSPLHVLWSTDHYSFITEIWVTTIVTIMVCIAIHFIVMRCLKSYLDTATSRAGYIPKNHRFLHIPGESKLLFCFIVKIESKFLFSSTQGSRVNPLIRQSMVQLCTLPGKCSDWVVSSSGYPRDSVISSSFHWWKNECHIGLKWGPICVRSAMNIEESACNDLPELCVIGGHELLIQCDHNLPSLITDIKVIGISQIYIQDLSSTLLLFHSNETPVGNKLLRKKNLLHLRDE</sequence>